<dbReference type="Pfam" id="PF01578">
    <property type="entry name" value="Cytochrom_C_asm"/>
    <property type="match status" value="1"/>
</dbReference>
<sequence length="1072" mass="121046">MQKKLAAFLFSTRLTAVLFIVFAVAMAVGTFLDASSETSPTPYSRELIYNAWWFEAIMVFFVINFLGNIFRFRLYKKEKWATLTLHLSFILILVGAFVTRYIGYEGRMSIREGATENTFLSEHAYLTTFIDGDYMVDGVAQRRVLEPRKMNLSERLDNNFTITTDYNGTPVTITYQNFIDNAKESLVTEVDGKEYLKIVESGGGEKHDHWLEMGQVANIHNILFALNNPTEGAVNITYNKEDGSYSISSPFEGTYLNMAELSAAGIQPGQMTGNMDQFHRPFVKDSVQPLLLRSLYNLAEMQFVIPSPVVQGRQGIVKAEGLEKTNKSGLVLDVSSGGETKTIELLGGIGTAPDPKKVTVNGLDVYLTYGSKEYELPFSITLRDFIAEKYPGTEKNYKSFKSKLTVSDSETEFFDTEVFMNNVLDHKGYRFFQASFDPDEKGTILSVNHDAWGTWITYIGYFLLYIGLMAILFVKGSRFGSLKRMLDNVKSKKARLTAILVLFFGLGMQAQQTNHAHTKVKKEQLDSVIKANVVDKAHAAKFAELVIQDNGRMKPVHTYASQLLRKISRNDTYEGLDANQVFLSMTEFPRVWVEVPLVNLKRGNDSIRKVLGVPVDTKKISLLDLFDEKGVNKLDPYLEAATAKNNPNQFEKDFVKTYENVFLLNQALSGSILKIFPVPNDPGNKWVSYLELGEANFTGEEAANVRNILPAYFQSLQEARKTGDYSQADALLEGINKFQHKFGGEVMLSDNKIKAEILYNKVDIFNRLYKYFVLVGILMFTFIIFQIFKEGKVLNTLVKVCKYTIWAFFVLMTLGLAARWYISGHAPWSDAYESIIYVAWATVFFGLAFGRKSNLTIASTAFVAAIILWVANQNWLDPSIANLVPVLDSYWLMIHVAVIVASYGPFTLGMILGTTILLLILLTNEKNKPKMDLNIKELIIITEMALTVGLVMLTIGNFLGGQWANESWGRYWGWDPKETWALISIMVYAFVIHARLVPGLRGKWTFAVFSIFAYASIMMTYFGVNFYLTGLHSYASGDVPVTPTFVYYLVAFFVILSGVSYLKYKKYYIKKG</sequence>
<dbReference type="InterPro" id="IPR045062">
    <property type="entry name" value="Cyt_c_biogenesis_CcsA/CcmC"/>
</dbReference>
<feature type="transmembrane region" description="Helical" evidence="6">
    <location>
        <begin position="455"/>
        <end position="474"/>
    </location>
</feature>
<feature type="transmembrane region" description="Helical" evidence="6">
    <location>
        <begin position="494"/>
        <end position="511"/>
    </location>
</feature>
<dbReference type="GO" id="GO:0017004">
    <property type="term" value="P:cytochrome complex assembly"/>
    <property type="evidence" value="ECO:0007669"/>
    <property type="project" value="UniProtKB-KW"/>
</dbReference>
<dbReference type="OrthoDB" id="9814290at2"/>
<keyword evidence="5 6" id="KW-0472">Membrane</keyword>
<comment type="caution">
    <text evidence="9">The sequence shown here is derived from an EMBL/GenBank/DDBJ whole genome shotgun (WGS) entry which is preliminary data.</text>
</comment>
<keyword evidence="10" id="KW-1185">Reference proteome</keyword>
<evidence type="ECO:0000313" key="10">
    <source>
        <dbReference type="Proteomes" id="UP000255317"/>
    </source>
</evidence>
<dbReference type="EMBL" id="QRAO01000003">
    <property type="protein sequence ID" value="RDK85562.1"/>
    <property type="molecule type" value="Genomic_DNA"/>
</dbReference>
<dbReference type="InterPro" id="IPR007816">
    <property type="entry name" value="ResB-like_domain"/>
</dbReference>
<feature type="transmembrane region" description="Helical" evidence="6">
    <location>
        <begin position="834"/>
        <end position="850"/>
    </location>
</feature>
<dbReference type="RefSeq" id="WP_115123967.1">
    <property type="nucleotide sequence ID" value="NZ_QRAO01000003.1"/>
</dbReference>
<evidence type="ECO:0000256" key="1">
    <source>
        <dbReference type="ARBA" id="ARBA00004141"/>
    </source>
</evidence>
<dbReference type="GO" id="GO:0005886">
    <property type="term" value="C:plasma membrane"/>
    <property type="evidence" value="ECO:0007669"/>
    <property type="project" value="TreeGrafter"/>
</dbReference>
<keyword evidence="4 6" id="KW-1133">Transmembrane helix</keyword>
<feature type="transmembrane region" description="Helical" evidence="6">
    <location>
        <begin position="855"/>
        <end position="872"/>
    </location>
</feature>
<keyword evidence="3" id="KW-0201">Cytochrome c-type biogenesis</keyword>
<feature type="transmembrane region" description="Helical" evidence="6">
    <location>
        <begin position="1004"/>
        <end position="1024"/>
    </location>
</feature>
<evidence type="ECO:0000256" key="5">
    <source>
        <dbReference type="ARBA" id="ARBA00023136"/>
    </source>
</evidence>
<evidence type="ECO:0000259" key="7">
    <source>
        <dbReference type="Pfam" id="PF01578"/>
    </source>
</evidence>
<evidence type="ECO:0000313" key="9">
    <source>
        <dbReference type="EMBL" id="RDK85562.1"/>
    </source>
</evidence>
<evidence type="ECO:0000256" key="2">
    <source>
        <dbReference type="ARBA" id="ARBA00022692"/>
    </source>
</evidence>
<organism evidence="9 10">
    <name type="scientific">Marinirhabdus gelatinilytica</name>
    <dbReference type="NCBI Taxonomy" id="1703343"/>
    <lineage>
        <taxon>Bacteria</taxon>
        <taxon>Pseudomonadati</taxon>
        <taxon>Bacteroidota</taxon>
        <taxon>Flavobacteriia</taxon>
        <taxon>Flavobacteriales</taxon>
        <taxon>Flavobacteriaceae</taxon>
    </lineage>
</organism>
<feature type="transmembrane region" description="Helical" evidence="6">
    <location>
        <begin position="82"/>
        <end position="102"/>
    </location>
</feature>
<feature type="domain" description="ResB-like" evidence="8">
    <location>
        <begin position="368"/>
        <end position="440"/>
    </location>
</feature>
<feature type="transmembrane region" description="Helical" evidence="6">
    <location>
        <begin position="768"/>
        <end position="788"/>
    </location>
</feature>
<evidence type="ECO:0000256" key="4">
    <source>
        <dbReference type="ARBA" id="ARBA00022989"/>
    </source>
</evidence>
<dbReference type="AlphaFoldDB" id="A0A370QB20"/>
<comment type="subcellular location">
    <subcellularLocation>
        <location evidence="1">Membrane</location>
        <topology evidence="1">Multi-pass membrane protein</topology>
    </subcellularLocation>
</comment>
<dbReference type="GO" id="GO:0020037">
    <property type="term" value="F:heme binding"/>
    <property type="evidence" value="ECO:0007669"/>
    <property type="project" value="InterPro"/>
</dbReference>
<gene>
    <name evidence="9" type="ORF">C8D94_103389</name>
</gene>
<evidence type="ECO:0000259" key="8">
    <source>
        <dbReference type="Pfam" id="PF05140"/>
    </source>
</evidence>
<proteinExistence type="predicted"/>
<reference evidence="9 10" key="1">
    <citation type="submission" date="2018-07" db="EMBL/GenBank/DDBJ databases">
        <title>Genomic Encyclopedia of Type Strains, Phase IV (KMG-IV): sequencing the most valuable type-strain genomes for metagenomic binning, comparative biology and taxonomic classification.</title>
        <authorList>
            <person name="Goeker M."/>
        </authorList>
    </citation>
    <scope>NUCLEOTIDE SEQUENCE [LARGE SCALE GENOMIC DNA]</scope>
    <source>
        <strain evidence="9 10">DSM 101478</strain>
    </source>
</reference>
<feature type="transmembrane region" description="Helical" evidence="6">
    <location>
        <begin position="979"/>
        <end position="997"/>
    </location>
</feature>
<feature type="transmembrane region" description="Helical" evidence="6">
    <location>
        <begin position="51"/>
        <end position="70"/>
    </location>
</feature>
<keyword evidence="2 6" id="KW-0812">Transmembrane</keyword>
<evidence type="ECO:0000256" key="6">
    <source>
        <dbReference type="SAM" id="Phobius"/>
    </source>
</evidence>
<feature type="transmembrane region" description="Helical" evidence="6">
    <location>
        <begin position="1044"/>
        <end position="1062"/>
    </location>
</feature>
<dbReference type="PANTHER" id="PTHR30071">
    <property type="entry name" value="HEME EXPORTER PROTEIN C"/>
    <property type="match status" value="1"/>
</dbReference>
<evidence type="ECO:0000256" key="3">
    <source>
        <dbReference type="ARBA" id="ARBA00022748"/>
    </source>
</evidence>
<feature type="transmembrane region" description="Helical" evidence="6">
    <location>
        <begin position="800"/>
        <end position="822"/>
    </location>
</feature>
<name>A0A370QB20_9FLAO</name>
<feature type="transmembrane region" description="Helical" evidence="6">
    <location>
        <begin position="892"/>
        <end position="922"/>
    </location>
</feature>
<accession>A0A370QB20</accession>
<dbReference type="InterPro" id="IPR002541">
    <property type="entry name" value="Cyt_c_assembly"/>
</dbReference>
<dbReference type="Proteomes" id="UP000255317">
    <property type="component" value="Unassembled WGS sequence"/>
</dbReference>
<feature type="domain" description="Cytochrome c assembly protein" evidence="7">
    <location>
        <begin position="828"/>
        <end position="1032"/>
    </location>
</feature>
<dbReference type="PANTHER" id="PTHR30071:SF1">
    <property type="entry name" value="CYTOCHROME B_B6 PROTEIN-RELATED"/>
    <property type="match status" value="1"/>
</dbReference>
<feature type="transmembrane region" description="Helical" evidence="6">
    <location>
        <begin position="938"/>
        <end position="959"/>
    </location>
</feature>
<protein>
    <submittedName>
        <fullName evidence="9">Cytochrome c-type biogenesis protein CcsB</fullName>
    </submittedName>
</protein>
<dbReference type="Pfam" id="PF05140">
    <property type="entry name" value="ResB"/>
    <property type="match status" value="1"/>
</dbReference>